<evidence type="ECO:0000313" key="2">
    <source>
        <dbReference type="EMBL" id="MDD7969777.1"/>
    </source>
</evidence>
<dbReference type="EMBL" id="JAQZSM010000001">
    <property type="protein sequence ID" value="MDD7969777.1"/>
    <property type="molecule type" value="Genomic_DNA"/>
</dbReference>
<dbReference type="RefSeq" id="WP_274350273.1">
    <property type="nucleotide sequence ID" value="NZ_JAQZSM010000001.1"/>
</dbReference>
<reference evidence="2" key="1">
    <citation type="submission" date="2023-02" db="EMBL/GenBank/DDBJ databases">
        <title>Description of Roseinatronobacter alkalisoli sp. nov., an alkaliphilic bacerium isolated from soda soil.</title>
        <authorList>
            <person name="Wei W."/>
        </authorList>
    </citation>
    <scope>NUCLEOTIDE SEQUENCE</scope>
    <source>
        <strain evidence="2">HJB301</strain>
    </source>
</reference>
<keyword evidence="1" id="KW-1133">Transmembrane helix</keyword>
<dbReference type="Proteomes" id="UP001431784">
    <property type="component" value="Unassembled WGS sequence"/>
</dbReference>
<sequence>MYKGYVSGGLSSFAPGVRARIHLLVLAVVGGLALSACDGGFLASMDGSSPTELAEAVTEYRVVPASRALINVPNALVVLERELDGALEQRITLPNTTSLQGENVILLRAQTAQTASRSRLVLDDVLRQFGGAPAPFGAISDGGLMAATDQYGDVTYTTRAPGGDVTCVLAFRRTQMGSRALPRGATALDIMLRNCISGQTERALAPIGQGAFGLAGPVF</sequence>
<evidence type="ECO:0008006" key="4">
    <source>
        <dbReference type="Google" id="ProtNLM"/>
    </source>
</evidence>
<comment type="caution">
    <text evidence="2">The sequence shown here is derived from an EMBL/GenBank/DDBJ whole genome shotgun (WGS) entry which is preliminary data.</text>
</comment>
<organism evidence="2 3">
    <name type="scientific">Roseinatronobacter alkalisoli</name>
    <dbReference type="NCBI Taxonomy" id="3028235"/>
    <lineage>
        <taxon>Bacteria</taxon>
        <taxon>Pseudomonadati</taxon>
        <taxon>Pseudomonadota</taxon>
        <taxon>Alphaproteobacteria</taxon>
        <taxon>Rhodobacterales</taxon>
        <taxon>Paracoccaceae</taxon>
        <taxon>Roseinatronobacter</taxon>
    </lineage>
</organism>
<accession>A0ABT5T3S9</accession>
<gene>
    <name evidence="2" type="ORF">PUT78_01580</name>
</gene>
<protein>
    <recommendedName>
        <fullName evidence="4">YjbF family lipoprotein</fullName>
    </recommendedName>
</protein>
<evidence type="ECO:0000256" key="1">
    <source>
        <dbReference type="SAM" id="Phobius"/>
    </source>
</evidence>
<keyword evidence="1" id="KW-0472">Membrane</keyword>
<feature type="transmembrane region" description="Helical" evidence="1">
    <location>
        <begin position="21"/>
        <end position="43"/>
    </location>
</feature>
<evidence type="ECO:0000313" key="3">
    <source>
        <dbReference type="Proteomes" id="UP001431784"/>
    </source>
</evidence>
<proteinExistence type="predicted"/>
<keyword evidence="1" id="KW-0812">Transmembrane</keyword>
<keyword evidence="3" id="KW-1185">Reference proteome</keyword>
<name>A0ABT5T3S9_9RHOB</name>